<accession>A0A3D0ZPZ6</accession>
<sequence length="174" mass="20180">MNNRETIETLPQIFNDPVEYLNYFRDSDTYKNTYIKFYEGKKLSSDVSEADKRDVFEGDETCRKLLIEFARTQDKVLSYAPEYYSEDFRENIKDYFSLIQDYDKGRISGHDGISAYDRLRGSYHDAAAQVLTASTGVPHRLARGLIQVMTVQKGLDTFDSAGQDERRRLLSTLR</sequence>
<proteinExistence type="predicted"/>
<gene>
    <name evidence="1" type="ORF">DEP93_01480</name>
</gene>
<dbReference type="AlphaFoldDB" id="A0A3D0ZPZ6"/>
<protein>
    <submittedName>
        <fullName evidence="1">Uncharacterized protein</fullName>
    </submittedName>
</protein>
<dbReference type="EMBL" id="DOZN01000008">
    <property type="protein sequence ID" value="HCC42122.1"/>
    <property type="molecule type" value="Genomic_DNA"/>
</dbReference>
<name>A0A3D0ZPZ6_UNCKA</name>
<dbReference type="Proteomes" id="UP000263336">
    <property type="component" value="Unassembled WGS sequence"/>
</dbReference>
<evidence type="ECO:0000313" key="2">
    <source>
        <dbReference type="Proteomes" id="UP000263336"/>
    </source>
</evidence>
<comment type="caution">
    <text evidence="1">The sequence shown here is derived from an EMBL/GenBank/DDBJ whole genome shotgun (WGS) entry which is preliminary data.</text>
</comment>
<evidence type="ECO:0000313" key="1">
    <source>
        <dbReference type="EMBL" id="HCC42122.1"/>
    </source>
</evidence>
<reference evidence="1 2" key="1">
    <citation type="journal article" date="2018" name="Nat. Biotechnol.">
        <title>A standardized bacterial taxonomy based on genome phylogeny substantially revises the tree of life.</title>
        <authorList>
            <person name="Parks D.H."/>
            <person name="Chuvochina M."/>
            <person name="Waite D.W."/>
            <person name="Rinke C."/>
            <person name="Skarshewski A."/>
            <person name="Chaumeil P.A."/>
            <person name="Hugenholtz P."/>
        </authorList>
    </citation>
    <scope>NUCLEOTIDE SEQUENCE [LARGE SCALE GENOMIC DNA]</scope>
    <source>
        <strain evidence="1">UBA11701</strain>
    </source>
</reference>
<organism evidence="1 2">
    <name type="scientific">candidate division WWE3 bacterium</name>
    <dbReference type="NCBI Taxonomy" id="2053526"/>
    <lineage>
        <taxon>Bacteria</taxon>
        <taxon>Katanobacteria</taxon>
    </lineage>
</organism>